<comment type="function">
    <text evidence="5">One of the proteins that surrounds the polypeptide exit tunnel on the outside of the subunit.</text>
</comment>
<accession>S5DMD9</accession>
<evidence type="ECO:0000256" key="2">
    <source>
        <dbReference type="ARBA" id="ARBA00022980"/>
    </source>
</evidence>
<dbReference type="EMBL" id="KC811150">
    <property type="protein sequence ID" value="AGQ20089.1"/>
    <property type="molecule type" value="Genomic_DNA"/>
</dbReference>
<dbReference type="InterPro" id="IPR041988">
    <property type="entry name" value="Ribosomal_uL24_KOW"/>
</dbReference>
<dbReference type="GO" id="GO:1990904">
    <property type="term" value="C:ribonucleoprotein complex"/>
    <property type="evidence" value="ECO:0007669"/>
    <property type="project" value="UniProtKB-KW"/>
</dbReference>
<dbReference type="InterPro" id="IPR008991">
    <property type="entry name" value="Translation_prot_SH3-like_sf"/>
</dbReference>
<dbReference type="InterPro" id="IPR005824">
    <property type="entry name" value="KOW"/>
</dbReference>
<keyword evidence="3 5" id="KW-0687">Ribonucleoprotein</keyword>
<protein>
    <recommendedName>
        <fullName evidence="4 5">Large ribosomal subunit protein uL24</fullName>
    </recommendedName>
</protein>
<dbReference type="HAMAP" id="MF_01326_B">
    <property type="entry name" value="Ribosomal_uL24_B"/>
    <property type="match status" value="1"/>
</dbReference>
<comment type="subunit">
    <text evidence="5">Part of the 50S ribosomal subunit.</text>
</comment>
<dbReference type="GO" id="GO:0003735">
    <property type="term" value="F:structural constituent of ribosome"/>
    <property type="evidence" value="ECO:0007669"/>
    <property type="project" value="InterPro"/>
</dbReference>
<dbReference type="AlphaFoldDB" id="S5DMD9"/>
<keyword evidence="5" id="KW-0699">rRNA-binding</keyword>
<comment type="similarity">
    <text evidence="1 5 6">Belongs to the universal ribosomal protein uL24 family.</text>
</comment>
<dbReference type="InterPro" id="IPR057264">
    <property type="entry name" value="Ribosomal_uL24_C"/>
</dbReference>
<reference evidence="8" key="1">
    <citation type="journal article" date="2013" name="Sci. Rep.">
        <title>Metagenomics uncovers a new group of low GC and ultra-small marine Actinobacteria.</title>
        <authorList>
            <person name="Ghai R."/>
            <person name="Mizuno C.M."/>
            <person name="Picazo A."/>
            <person name="Camacho A."/>
            <person name="Rodriguez-Valera F."/>
        </authorList>
    </citation>
    <scope>NUCLEOTIDE SEQUENCE</scope>
</reference>
<feature type="domain" description="KOW" evidence="7">
    <location>
        <begin position="2"/>
        <end position="29"/>
    </location>
</feature>
<dbReference type="NCBIfam" id="TIGR01079">
    <property type="entry name" value="rplX_bact"/>
    <property type="match status" value="1"/>
</dbReference>
<keyword evidence="2 5" id="KW-0689">Ribosomal protein</keyword>
<evidence type="ECO:0000259" key="7">
    <source>
        <dbReference type="SMART" id="SM00739"/>
    </source>
</evidence>
<dbReference type="Pfam" id="PF00467">
    <property type="entry name" value="KOW"/>
    <property type="match status" value="1"/>
</dbReference>
<sequence length="100" mass="10810">MKIKKGDTVKVISGKDAGKQGKVLQAFPKKGTVLVEGVNVTKKHQKPQGQTMQGGVIDKSMPLNVSNVALVVKKKAGRVSYRFDKNGKKYRVLAQTGDEA</sequence>
<dbReference type="Gene3D" id="2.30.30.30">
    <property type="match status" value="1"/>
</dbReference>
<dbReference type="InterPro" id="IPR005825">
    <property type="entry name" value="Ribosomal_uL24_CS"/>
</dbReference>
<evidence type="ECO:0000256" key="4">
    <source>
        <dbReference type="ARBA" id="ARBA00035206"/>
    </source>
</evidence>
<dbReference type="GO" id="GO:0005840">
    <property type="term" value="C:ribosome"/>
    <property type="evidence" value="ECO:0007669"/>
    <property type="project" value="UniProtKB-KW"/>
</dbReference>
<comment type="function">
    <text evidence="5">One of two assembly initiator proteins, it binds directly to the 5'-end of the 23S rRNA, where it nucleates assembly of the 50S subunit.</text>
</comment>
<keyword evidence="5" id="KW-0694">RNA-binding</keyword>
<evidence type="ECO:0000256" key="1">
    <source>
        <dbReference type="ARBA" id="ARBA00010618"/>
    </source>
</evidence>
<dbReference type="PANTHER" id="PTHR12903">
    <property type="entry name" value="MITOCHONDRIAL RIBOSOMAL PROTEIN L24"/>
    <property type="match status" value="1"/>
</dbReference>
<evidence type="ECO:0000256" key="6">
    <source>
        <dbReference type="RuleBase" id="RU003477"/>
    </source>
</evidence>
<dbReference type="CDD" id="cd06089">
    <property type="entry name" value="KOW_RPL26"/>
    <property type="match status" value="1"/>
</dbReference>
<dbReference type="GO" id="GO:0006412">
    <property type="term" value="P:translation"/>
    <property type="evidence" value="ECO:0007669"/>
    <property type="project" value="UniProtKB-UniRule"/>
</dbReference>
<dbReference type="InterPro" id="IPR014722">
    <property type="entry name" value="Rib_uL2_dom2"/>
</dbReference>
<dbReference type="InterPro" id="IPR003256">
    <property type="entry name" value="Ribosomal_uL24"/>
</dbReference>
<evidence type="ECO:0000256" key="5">
    <source>
        <dbReference type="HAMAP-Rule" id="MF_01326"/>
    </source>
</evidence>
<dbReference type="SUPFAM" id="SSF50104">
    <property type="entry name" value="Translation proteins SH3-like domain"/>
    <property type="match status" value="1"/>
</dbReference>
<gene>
    <name evidence="5" type="primary">rplX</name>
</gene>
<dbReference type="Pfam" id="PF17136">
    <property type="entry name" value="ribosomal_L24"/>
    <property type="match status" value="1"/>
</dbReference>
<dbReference type="PROSITE" id="PS01108">
    <property type="entry name" value="RIBOSOMAL_L24"/>
    <property type="match status" value="1"/>
</dbReference>
<dbReference type="SMART" id="SM00739">
    <property type="entry name" value="KOW"/>
    <property type="match status" value="1"/>
</dbReference>
<evidence type="ECO:0000313" key="8">
    <source>
        <dbReference type="EMBL" id="AGQ20089.1"/>
    </source>
</evidence>
<name>S5DMD9_9ACTN</name>
<proteinExistence type="inferred from homology"/>
<evidence type="ECO:0000256" key="3">
    <source>
        <dbReference type="ARBA" id="ARBA00023274"/>
    </source>
</evidence>
<organism evidence="8">
    <name type="scientific">Candidatus Actinomarina minuta</name>
    <dbReference type="NCBI Taxonomy" id="1389454"/>
    <lineage>
        <taxon>Bacteria</taxon>
        <taxon>Bacillati</taxon>
        <taxon>Actinomycetota</taxon>
        <taxon>Actinomycetes</taxon>
        <taxon>Candidatus Actinomarinidae</taxon>
        <taxon>Candidatus Actinomarinales</taxon>
        <taxon>Candidatus Actinomarineae</taxon>
        <taxon>Candidatus Actinomarinaceae</taxon>
        <taxon>Candidatus Actinomarina</taxon>
    </lineage>
</organism>
<dbReference type="GO" id="GO:0019843">
    <property type="term" value="F:rRNA binding"/>
    <property type="evidence" value="ECO:0007669"/>
    <property type="project" value="UniProtKB-UniRule"/>
</dbReference>